<evidence type="ECO:0000313" key="1">
    <source>
        <dbReference type="EMBL" id="KKR64694.1"/>
    </source>
</evidence>
<proteinExistence type="predicted"/>
<reference evidence="1 2" key="1">
    <citation type="journal article" date="2015" name="Nature">
        <title>rRNA introns, odd ribosomes, and small enigmatic genomes across a large radiation of phyla.</title>
        <authorList>
            <person name="Brown C.T."/>
            <person name="Hug L.A."/>
            <person name="Thomas B.C."/>
            <person name="Sharon I."/>
            <person name="Castelle C.J."/>
            <person name="Singh A."/>
            <person name="Wilkins M.J."/>
            <person name="Williams K.H."/>
            <person name="Banfield J.F."/>
        </authorList>
    </citation>
    <scope>NUCLEOTIDE SEQUENCE [LARGE SCALE GENOMIC DNA]</scope>
</reference>
<name>A0A0G0SIS8_9BACT</name>
<protein>
    <submittedName>
        <fullName evidence="1">Uncharacterized protein</fullName>
    </submittedName>
</protein>
<dbReference type="Proteomes" id="UP000034293">
    <property type="component" value="Unassembled WGS sequence"/>
</dbReference>
<comment type="caution">
    <text evidence="1">The sequence shown here is derived from an EMBL/GenBank/DDBJ whole genome shotgun (WGS) entry which is preliminary data.</text>
</comment>
<dbReference type="EMBL" id="LBZA01000003">
    <property type="protein sequence ID" value="KKR64694.1"/>
    <property type="molecule type" value="Genomic_DNA"/>
</dbReference>
<dbReference type="AlphaFoldDB" id="A0A0G0SIS8"/>
<evidence type="ECO:0000313" key="2">
    <source>
        <dbReference type="Proteomes" id="UP000034293"/>
    </source>
</evidence>
<organism evidence="1 2">
    <name type="scientific">Candidatus Woesebacteria bacterium GW2011_GWA1_40_43</name>
    <dbReference type="NCBI Taxonomy" id="1618553"/>
    <lineage>
        <taxon>Bacteria</taxon>
        <taxon>Candidatus Woeseibacteriota</taxon>
    </lineage>
</organism>
<sequence>MAATPEVLKSSQPEVQEINKEAEFIVPETLRQSTGIQVVQKNFKSQVKDDHGQPLIQTPPAQVIEVNPPADLETLTDWSKGSVDSSQTWLGMFWKRIFLKALYFGWKIIGKEKANAA</sequence>
<accession>A0A0G0SIS8</accession>
<gene>
    <name evidence="1" type="ORF">UU02_C0003G0011</name>
</gene>